<evidence type="ECO:0000256" key="2">
    <source>
        <dbReference type="ARBA" id="ARBA00012438"/>
    </source>
</evidence>
<feature type="region of interest" description="Disordered" evidence="9">
    <location>
        <begin position="476"/>
        <end position="496"/>
    </location>
</feature>
<keyword evidence="4" id="KW-0808">Transferase</keyword>
<feature type="transmembrane region" description="Helical" evidence="10">
    <location>
        <begin position="92"/>
        <end position="111"/>
    </location>
</feature>
<evidence type="ECO:0000313" key="13">
    <source>
        <dbReference type="Proteomes" id="UP000256486"/>
    </source>
</evidence>
<evidence type="ECO:0000256" key="6">
    <source>
        <dbReference type="ARBA" id="ARBA00022777"/>
    </source>
</evidence>
<comment type="caution">
    <text evidence="12">The sequence shown here is derived from an EMBL/GenBank/DDBJ whole genome shotgun (WGS) entry which is preliminary data.</text>
</comment>
<evidence type="ECO:0000256" key="10">
    <source>
        <dbReference type="SAM" id="Phobius"/>
    </source>
</evidence>
<evidence type="ECO:0000256" key="1">
    <source>
        <dbReference type="ARBA" id="ARBA00000085"/>
    </source>
</evidence>
<dbReference type="GO" id="GO:0046983">
    <property type="term" value="F:protein dimerization activity"/>
    <property type="evidence" value="ECO:0007669"/>
    <property type="project" value="InterPro"/>
</dbReference>
<feature type="transmembrane region" description="Helical" evidence="10">
    <location>
        <begin position="118"/>
        <end position="137"/>
    </location>
</feature>
<dbReference type="GO" id="GO:0000155">
    <property type="term" value="F:phosphorelay sensor kinase activity"/>
    <property type="evidence" value="ECO:0007669"/>
    <property type="project" value="InterPro"/>
</dbReference>
<keyword evidence="5" id="KW-0547">Nucleotide-binding</keyword>
<keyword evidence="10" id="KW-1133">Transmembrane helix</keyword>
<keyword evidence="6" id="KW-0418">Kinase</keyword>
<feature type="region of interest" description="Disordered" evidence="9">
    <location>
        <begin position="1"/>
        <end position="65"/>
    </location>
</feature>
<dbReference type="AlphaFoldDB" id="A0A3E0VI04"/>
<dbReference type="EMBL" id="NBWZ01000001">
    <property type="protein sequence ID" value="RFA09576.1"/>
    <property type="molecule type" value="Genomic_DNA"/>
</dbReference>
<name>A0A3E0VI04_9MICO</name>
<protein>
    <recommendedName>
        <fullName evidence="2">histidine kinase</fullName>
        <ecNumber evidence="2">2.7.13.3</ecNumber>
    </recommendedName>
</protein>
<dbReference type="Proteomes" id="UP000256486">
    <property type="component" value="Unassembled WGS sequence"/>
</dbReference>
<keyword evidence="3" id="KW-0597">Phosphoprotein</keyword>
<feature type="domain" description="Histidine kinase/HSP90-like ATPase" evidence="11">
    <location>
        <begin position="434"/>
        <end position="531"/>
    </location>
</feature>
<evidence type="ECO:0000259" key="11">
    <source>
        <dbReference type="SMART" id="SM00387"/>
    </source>
</evidence>
<proteinExistence type="predicted"/>
<gene>
    <name evidence="12" type="ORF">B7R54_10360</name>
</gene>
<sequence>MPGAPGLATIGVMSFPDRPPGRRFTPAGWNGRRAARRAGTDYRWPFAPPPEPDPRAGSGPAWQAGSAPWVRSIRPLDNEQPRRWGPPRAVTLWVPVVLSFLVQVVPAVVALNRGGRTGPAFVVVLLALVGPLALIAARRFPGPVVAIATAAAVADLLFTPGSGAPYLALAFAIVSAMVRSARTWALASVATGWLLTLVGAILLGIEWHPFRIIATSLGILIVVLIGEAIRTRTQRVAQFQAALRRRREEAAQAERERIARELHDVLAHSLSQINVQAAMGLHLIDAHPEKAREALGNIKATSKTALDEVRGVLGFLRAEGSAAGTTVLDDAPTLFDYSTIPGEAGYGGDVVGVVGVAGAAGAGAASAGGRGGAVGSLGSALASASQVLGGGLTSGAPLAPQADLSRLPALVSSLSTSEFRVELHNRLDVAPPPGIQLALFRIAQESLTNVTRHAGATEARVVLEQRGDDYVLRVSDNGRGGTAPRATSGRNPGGRGLLGMKERAELLGGHLEAGPISTGGFAVVATVPRVPRAPRRSRP</sequence>
<evidence type="ECO:0000256" key="9">
    <source>
        <dbReference type="SAM" id="MobiDB-lite"/>
    </source>
</evidence>
<evidence type="ECO:0000256" key="5">
    <source>
        <dbReference type="ARBA" id="ARBA00022741"/>
    </source>
</evidence>
<dbReference type="CDD" id="cd16917">
    <property type="entry name" value="HATPase_UhpB-NarQ-NarX-like"/>
    <property type="match status" value="1"/>
</dbReference>
<dbReference type="EC" id="2.7.13.3" evidence="2"/>
<dbReference type="InterPro" id="IPR036890">
    <property type="entry name" value="HATPase_C_sf"/>
</dbReference>
<dbReference type="PANTHER" id="PTHR24421">
    <property type="entry name" value="NITRATE/NITRITE SENSOR PROTEIN NARX-RELATED"/>
    <property type="match status" value="1"/>
</dbReference>
<evidence type="ECO:0000256" key="3">
    <source>
        <dbReference type="ARBA" id="ARBA00022553"/>
    </source>
</evidence>
<dbReference type="InterPro" id="IPR011712">
    <property type="entry name" value="Sig_transdc_His_kin_sub3_dim/P"/>
</dbReference>
<dbReference type="Gene3D" id="3.30.565.10">
    <property type="entry name" value="Histidine kinase-like ATPase, C-terminal domain"/>
    <property type="match status" value="1"/>
</dbReference>
<evidence type="ECO:0000256" key="8">
    <source>
        <dbReference type="ARBA" id="ARBA00023012"/>
    </source>
</evidence>
<dbReference type="InterPro" id="IPR050482">
    <property type="entry name" value="Sensor_HK_TwoCompSys"/>
</dbReference>
<dbReference type="Pfam" id="PF02518">
    <property type="entry name" value="HATPase_c"/>
    <property type="match status" value="1"/>
</dbReference>
<dbReference type="PANTHER" id="PTHR24421:SF10">
    <property type="entry name" value="NITRATE_NITRITE SENSOR PROTEIN NARQ"/>
    <property type="match status" value="1"/>
</dbReference>
<dbReference type="Gene3D" id="1.20.5.1930">
    <property type="match status" value="1"/>
</dbReference>
<dbReference type="Pfam" id="PF07730">
    <property type="entry name" value="HisKA_3"/>
    <property type="match status" value="1"/>
</dbReference>
<reference evidence="12 13" key="1">
    <citation type="submission" date="2017-04" db="EMBL/GenBank/DDBJ databases">
        <title>Comparative genome analysis of Subtercola boreus.</title>
        <authorList>
            <person name="Cho Y.-J."/>
            <person name="Cho A."/>
            <person name="Kim O.-S."/>
            <person name="Lee J.-I."/>
        </authorList>
    </citation>
    <scope>NUCLEOTIDE SEQUENCE [LARGE SCALE GENOMIC DNA]</scope>
    <source>
        <strain evidence="12 13">K300</strain>
    </source>
</reference>
<organism evidence="12 13">
    <name type="scientific">Subtercola boreus</name>
    <dbReference type="NCBI Taxonomy" id="120213"/>
    <lineage>
        <taxon>Bacteria</taxon>
        <taxon>Bacillati</taxon>
        <taxon>Actinomycetota</taxon>
        <taxon>Actinomycetes</taxon>
        <taxon>Micrococcales</taxon>
        <taxon>Microbacteriaceae</taxon>
        <taxon>Subtercola</taxon>
    </lineage>
</organism>
<keyword evidence="7" id="KW-0067">ATP-binding</keyword>
<keyword evidence="10" id="KW-0472">Membrane</keyword>
<keyword evidence="10" id="KW-0812">Transmembrane</keyword>
<evidence type="ECO:0000256" key="7">
    <source>
        <dbReference type="ARBA" id="ARBA00022840"/>
    </source>
</evidence>
<dbReference type="SUPFAM" id="SSF55874">
    <property type="entry name" value="ATPase domain of HSP90 chaperone/DNA topoisomerase II/histidine kinase"/>
    <property type="match status" value="1"/>
</dbReference>
<dbReference type="InterPro" id="IPR003594">
    <property type="entry name" value="HATPase_dom"/>
</dbReference>
<keyword evidence="13" id="KW-1185">Reference proteome</keyword>
<accession>A0A3E0VI04</accession>
<dbReference type="GO" id="GO:0016020">
    <property type="term" value="C:membrane"/>
    <property type="evidence" value="ECO:0007669"/>
    <property type="project" value="InterPro"/>
</dbReference>
<feature type="transmembrane region" description="Helical" evidence="10">
    <location>
        <begin position="157"/>
        <end position="178"/>
    </location>
</feature>
<dbReference type="GO" id="GO:0005524">
    <property type="term" value="F:ATP binding"/>
    <property type="evidence" value="ECO:0007669"/>
    <property type="project" value="UniProtKB-KW"/>
</dbReference>
<evidence type="ECO:0000256" key="4">
    <source>
        <dbReference type="ARBA" id="ARBA00022679"/>
    </source>
</evidence>
<feature type="transmembrane region" description="Helical" evidence="10">
    <location>
        <begin position="211"/>
        <end position="229"/>
    </location>
</feature>
<comment type="catalytic activity">
    <reaction evidence="1">
        <text>ATP + protein L-histidine = ADP + protein N-phospho-L-histidine.</text>
        <dbReference type="EC" id="2.7.13.3"/>
    </reaction>
</comment>
<feature type="transmembrane region" description="Helical" evidence="10">
    <location>
        <begin position="185"/>
        <end position="205"/>
    </location>
</feature>
<evidence type="ECO:0000313" key="12">
    <source>
        <dbReference type="EMBL" id="RFA09576.1"/>
    </source>
</evidence>
<keyword evidence="8" id="KW-0902">Two-component regulatory system</keyword>
<dbReference type="SMART" id="SM00387">
    <property type="entry name" value="HATPase_c"/>
    <property type="match status" value="1"/>
</dbReference>